<dbReference type="InterPro" id="IPR006860">
    <property type="entry name" value="FecR"/>
</dbReference>
<name>A0A0N9UCW7_SPHMC</name>
<protein>
    <recommendedName>
        <fullName evidence="6">Iron dicitrate transport regulator FecR</fullName>
    </recommendedName>
</protein>
<feature type="domain" description="FecR protein" evidence="2">
    <location>
        <begin position="109"/>
        <end position="200"/>
    </location>
</feature>
<evidence type="ECO:0000256" key="1">
    <source>
        <dbReference type="SAM" id="Phobius"/>
    </source>
</evidence>
<dbReference type="PIRSF" id="PIRSF018266">
    <property type="entry name" value="FecR"/>
    <property type="match status" value="1"/>
</dbReference>
<dbReference type="KEGG" id="smag:AN936_12810"/>
<gene>
    <name evidence="4" type="ORF">AN936_12810</name>
</gene>
<evidence type="ECO:0000313" key="4">
    <source>
        <dbReference type="EMBL" id="ALH81214.1"/>
    </source>
</evidence>
<feature type="domain" description="FecR N-terminal" evidence="3">
    <location>
        <begin position="11"/>
        <end position="51"/>
    </location>
</feature>
<dbReference type="Pfam" id="PF04773">
    <property type="entry name" value="FecR"/>
    <property type="match status" value="1"/>
</dbReference>
<dbReference type="RefSeq" id="WP_054588483.1">
    <property type="nucleotide sequence ID" value="NZ_CP012700.1"/>
</dbReference>
<evidence type="ECO:0000313" key="5">
    <source>
        <dbReference type="Proteomes" id="UP000058074"/>
    </source>
</evidence>
<reference evidence="4 5" key="1">
    <citation type="journal article" date="2015" name="Genome Announc.">
        <title>Complete Genome Sequence of Polypropylene Glycol- and Polyethylene Glycol-Degrading Sphingopyxis macrogoltabida Strain EY-1.</title>
        <authorList>
            <person name="Ohtsubo Y."/>
            <person name="Nagata Y."/>
            <person name="Numata M."/>
            <person name="Tsuchikane K."/>
            <person name="Hosoyama A."/>
            <person name="Yamazoe A."/>
            <person name="Tsuda M."/>
            <person name="Fujita N."/>
            <person name="Kawai F."/>
        </authorList>
    </citation>
    <scope>NUCLEOTIDE SEQUENCE [LARGE SCALE GENOMIC DNA]</scope>
    <source>
        <strain evidence="4 5">EY-1</strain>
    </source>
</reference>
<feature type="transmembrane region" description="Helical" evidence="1">
    <location>
        <begin position="81"/>
        <end position="100"/>
    </location>
</feature>
<organism evidence="4 5">
    <name type="scientific">Sphingopyxis macrogoltabida</name>
    <name type="common">Sphingomonas macrogoltabidus</name>
    <dbReference type="NCBI Taxonomy" id="33050"/>
    <lineage>
        <taxon>Bacteria</taxon>
        <taxon>Pseudomonadati</taxon>
        <taxon>Pseudomonadota</taxon>
        <taxon>Alphaproteobacteria</taxon>
        <taxon>Sphingomonadales</taxon>
        <taxon>Sphingomonadaceae</taxon>
        <taxon>Sphingopyxis</taxon>
    </lineage>
</organism>
<dbReference type="PANTHER" id="PTHR30273:SF2">
    <property type="entry name" value="PROTEIN FECR"/>
    <property type="match status" value="1"/>
</dbReference>
<accession>A0A0N9UCW7</accession>
<proteinExistence type="predicted"/>
<dbReference type="InterPro" id="IPR032623">
    <property type="entry name" value="FecR_N"/>
</dbReference>
<dbReference type="AlphaFoldDB" id="A0A0N9UCW7"/>
<keyword evidence="1" id="KW-0812">Transmembrane</keyword>
<keyword evidence="1" id="KW-0472">Membrane</keyword>
<evidence type="ECO:0000259" key="3">
    <source>
        <dbReference type="Pfam" id="PF16220"/>
    </source>
</evidence>
<dbReference type="PATRIC" id="fig|33050.5.peg.2643"/>
<dbReference type="InterPro" id="IPR012373">
    <property type="entry name" value="Ferrdict_sens_TM"/>
</dbReference>
<dbReference type="Proteomes" id="UP000058074">
    <property type="component" value="Chromosome"/>
</dbReference>
<sequence>MSIAEQDPIIERAIEWHVRLRDGGDDAWEAFAAWLEADPRHADAYERIEALDDRIGPLLDDIDRRQPANDLHDEPQPRRRFLYWAGGALAASVAAALLLIPQLASQSYEIATSAGERRQLALEQGTDIALNGDTKLVLDRENTRSAELVKGQVLFRVRHDDNRPFVVAVGDVRIVDVGTIFEVVRDGGEIRVAVSEGKVEYRAAGKTVPLDAGQSLIAASDGKITVSDTPIEAVGSWQHKRYLYAGAPLSRVAADLSRSLGVGIGVDPELGNRPFSGNLHIEGASEAELHRLAAALDVRLQREGRIWVMRPPTSAPD</sequence>
<evidence type="ECO:0008006" key="6">
    <source>
        <dbReference type="Google" id="ProtNLM"/>
    </source>
</evidence>
<evidence type="ECO:0000259" key="2">
    <source>
        <dbReference type="Pfam" id="PF04773"/>
    </source>
</evidence>
<dbReference type="PANTHER" id="PTHR30273">
    <property type="entry name" value="PERIPLASMIC SIGNAL SENSOR AND SIGMA FACTOR ACTIVATOR FECR-RELATED"/>
    <property type="match status" value="1"/>
</dbReference>
<dbReference type="Pfam" id="PF16220">
    <property type="entry name" value="DUF4880"/>
    <property type="match status" value="1"/>
</dbReference>
<dbReference type="Gene3D" id="2.60.120.1440">
    <property type="match status" value="1"/>
</dbReference>
<dbReference type="GO" id="GO:0016989">
    <property type="term" value="F:sigma factor antagonist activity"/>
    <property type="evidence" value="ECO:0007669"/>
    <property type="project" value="TreeGrafter"/>
</dbReference>
<dbReference type="OrthoDB" id="7346218at2"/>
<keyword evidence="1" id="KW-1133">Transmembrane helix</keyword>
<dbReference type="EMBL" id="CP012700">
    <property type="protein sequence ID" value="ALH81214.1"/>
    <property type="molecule type" value="Genomic_DNA"/>
</dbReference>